<evidence type="ECO:0000259" key="1">
    <source>
        <dbReference type="Pfam" id="PF14947"/>
    </source>
</evidence>
<dbReference type="InterPro" id="IPR036388">
    <property type="entry name" value="WH-like_DNA-bd_sf"/>
</dbReference>
<dbReference type="Pfam" id="PF14947">
    <property type="entry name" value="HTH_45"/>
    <property type="match status" value="1"/>
</dbReference>
<dbReference type="InterPro" id="IPR011991">
    <property type="entry name" value="ArsR-like_HTH"/>
</dbReference>
<dbReference type="GeneID" id="89337012"/>
<dbReference type="InterPro" id="IPR038723">
    <property type="entry name" value="ArnR1-like_HTH"/>
</dbReference>
<gene>
    <name evidence="2" type="ORF">V6M85_09545</name>
</gene>
<organism evidence="2 3">
    <name type="scientific">Sulfolobus tengchongensis</name>
    <dbReference type="NCBI Taxonomy" id="207809"/>
    <lineage>
        <taxon>Archaea</taxon>
        <taxon>Thermoproteota</taxon>
        <taxon>Thermoprotei</taxon>
        <taxon>Sulfolobales</taxon>
        <taxon>Sulfolobaceae</taxon>
        <taxon>Sulfolobus</taxon>
    </lineage>
</organism>
<protein>
    <submittedName>
        <fullName evidence="2">Winged helix-turn-helix domain-containing protein</fullName>
    </submittedName>
</protein>
<name>A0AAX4KXW2_9CREN</name>
<reference evidence="2 3" key="1">
    <citation type="submission" date="2024-02" db="EMBL/GenBank/DDBJ databases">
        <title>STSV induces naive adaptation in Sulfolobus.</title>
        <authorList>
            <person name="Xiang X."/>
            <person name="Song M."/>
        </authorList>
    </citation>
    <scope>NUCLEOTIDE SEQUENCE [LARGE SCALE GENOMIC DNA]</scope>
    <source>
        <strain evidence="2 3">RT2</strain>
    </source>
</reference>
<keyword evidence="3" id="KW-1185">Reference proteome</keyword>
<dbReference type="EMBL" id="CP146016">
    <property type="protein sequence ID" value="WWQ59716.1"/>
    <property type="molecule type" value="Genomic_DNA"/>
</dbReference>
<evidence type="ECO:0000313" key="2">
    <source>
        <dbReference type="EMBL" id="WWQ59716.1"/>
    </source>
</evidence>
<sequence>MLVISIFLFHIALLMSKHHSYRSFSCPFLRGNIFIIPLSLDPKSSSSSSDIIINSKSRYNLIKVLEFTAKFENGAKVEDISTALNLSRKVVRTHLNKLEKFGLVSCFEDKYKITDEGKRTLNKIRLSGF</sequence>
<accession>A0AAX4KXW2</accession>
<dbReference type="RefSeq" id="WP_338599239.1">
    <property type="nucleotide sequence ID" value="NZ_CP146016.1"/>
</dbReference>
<proteinExistence type="predicted"/>
<feature type="domain" description="ArnR1-like winged helix-turn-helix" evidence="1">
    <location>
        <begin position="72"/>
        <end position="125"/>
    </location>
</feature>
<dbReference type="CDD" id="cd00090">
    <property type="entry name" value="HTH_ARSR"/>
    <property type="match status" value="1"/>
</dbReference>
<dbReference type="Proteomes" id="UP001432202">
    <property type="component" value="Chromosome"/>
</dbReference>
<dbReference type="AlphaFoldDB" id="A0AAX4KXW2"/>
<dbReference type="SUPFAM" id="SSF46785">
    <property type="entry name" value="Winged helix' DNA-binding domain"/>
    <property type="match status" value="1"/>
</dbReference>
<dbReference type="Gene3D" id="1.10.10.10">
    <property type="entry name" value="Winged helix-like DNA-binding domain superfamily/Winged helix DNA-binding domain"/>
    <property type="match status" value="1"/>
</dbReference>
<evidence type="ECO:0000313" key="3">
    <source>
        <dbReference type="Proteomes" id="UP001432202"/>
    </source>
</evidence>
<dbReference type="InterPro" id="IPR036390">
    <property type="entry name" value="WH_DNA-bd_sf"/>
</dbReference>